<reference evidence="1" key="1">
    <citation type="journal article" date="2014" name="Front. Microbiol.">
        <title>High frequency of phylogenetically diverse reductive dehalogenase-homologous genes in deep subseafloor sedimentary metagenomes.</title>
        <authorList>
            <person name="Kawai M."/>
            <person name="Futagami T."/>
            <person name="Toyoda A."/>
            <person name="Takaki Y."/>
            <person name="Nishi S."/>
            <person name="Hori S."/>
            <person name="Arai W."/>
            <person name="Tsubouchi T."/>
            <person name="Morono Y."/>
            <person name="Uchiyama I."/>
            <person name="Ito T."/>
            <person name="Fujiyama A."/>
            <person name="Inagaki F."/>
            <person name="Takami H."/>
        </authorList>
    </citation>
    <scope>NUCLEOTIDE SEQUENCE</scope>
    <source>
        <strain evidence="1">Expedition CK06-06</strain>
    </source>
</reference>
<protein>
    <recommendedName>
        <fullName evidence="2">Phosphoadenosine phosphosulphate reductase domain-containing protein</fullName>
    </recommendedName>
</protein>
<sequence length="93" mass="11071">PHKQLENYFLEHDLPQNEVYTKLGLRRNGCMPCTGFLHWERQLARINRKMYRYIQKLRGVSLIDDYLDLEEKAIETSCGDGINPTQAILEQWF</sequence>
<evidence type="ECO:0008006" key="2">
    <source>
        <dbReference type="Google" id="ProtNLM"/>
    </source>
</evidence>
<feature type="non-terminal residue" evidence="1">
    <location>
        <position position="1"/>
    </location>
</feature>
<name>X1RB45_9ZZZZ</name>
<comment type="caution">
    <text evidence="1">The sequence shown here is derived from an EMBL/GenBank/DDBJ whole genome shotgun (WGS) entry which is preliminary data.</text>
</comment>
<gene>
    <name evidence="1" type="ORF">S12H4_11666</name>
</gene>
<evidence type="ECO:0000313" key="1">
    <source>
        <dbReference type="EMBL" id="GAI77783.1"/>
    </source>
</evidence>
<organism evidence="1">
    <name type="scientific">marine sediment metagenome</name>
    <dbReference type="NCBI Taxonomy" id="412755"/>
    <lineage>
        <taxon>unclassified sequences</taxon>
        <taxon>metagenomes</taxon>
        <taxon>ecological metagenomes</taxon>
    </lineage>
</organism>
<dbReference type="EMBL" id="BARW01005307">
    <property type="protein sequence ID" value="GAI77783.1"/>
    <property type="molecule type" value="Genomic_DNA"/>
</dbReference>
<proteinExistence type="predicted"/>
<accession>X1RB45</accession>
<dbReference type="AlphaFoldDB" id="X1RB45"/>